<dbReference type="GO" id="GO:0010333">
    <property type="term" value="F:terpene synthase activity"/>
    <property type="evidence" value="ECO:0007669"/>
    <property type="project" value="InterPro"/>
</dbReference>
<dbReference type="EMBL" id="CP093346">
    <property type="protein sequence ID" value="WOG98792.1"/>
    <property type="molecule type" value="Genomic_DNA"/>
</dbReference>
<dbReference type="Gene3D" id="1.10.600.10">
    <property type="entry name" value="Farnesyl Diphosphate Synthase"/>
    <property type="match status" value="1"/>
</dbReference>
<dbReference type="GO" id="GO:0000287">
    <property type="term" value="F:magnesium ion binding"/>
    <property type="evidence" value="ECO:0007669"/>
    <property type="project" value="InterPro"/>
</dbReference>
<evidence type="ECO:0000256" key="2">
    <source>
        <dbReference type="ARBA" id="ARBA00001946"/>
    </source>
</evidence>
<accession>A0AAF1AZE8</accession>
<feature type="domain" description="Terpene synthase N-terminal" evidence="7">
    <location>
        <begin position="62"/>
        <end position="235"/>
    </location>
</feature>
<organism evidence="9 10">
    <name type="scientific">Daucus carota subsp. sativus</name>
    <name type="common">Carrot</name>
    <dbReference type="NCBI Taxonomy" id="79200"/>
    <lineage>
        <taxon>Eukaryota</taxon>
        <taxon>Viridiplantae</taxon>
        <taxon>Streptophyta</taxon>
        <taxon>Embryophyta</taxon>
        <taxon>Tracheophyta</taxon>
        <taxon>Spermatophyta</taxon>
        <taxon>Magnoliopsida</taxon>
        <taxon>eudicotyledons</taxon>
        <taxon>Gunneridae</taxon>
        <taxon>Pentapetalae</taxon>
        <taxon>asterids</taxon>
        <taxon>campanulids</taxon>
        <taxon>Apiales</taxon>
        <taxon>Apiaceae</taxon>
        <taxon>Apioideae</taxon>
        <taxon>Scandiceae</taxon>
        <taxon>Daucinae</taxon>
        <taxon>Daucus</taxon>
        <taxon>Daucus sect. Daucus</taxon>
    </lineage>
</organism>
<dbReference type="InterPro" id="IPR050148">
    <property type="entry name" value="Terpene_synthase-like"/>
</dbReference>
<dbReference type="AlphaFoldDB" id="A0AAF1AZE8"/>
<dbReference type="Pfam" id="PF01397">
    <property type="entry name" value="Terpene_synth"/>
    <property type="match status" value="1"/>
</dbReference>
<dbReference type="PANTHER" id="PTHR31225:SF245">
    <property type="entry name" value="(-)-ALPHA-TERPINEOL SYNTHASE-LIKE"/>
    <property type="match status" value="1"/>
</dbReference>
<dbReference type="Gene3D" id="1.50.10.130">
    <property type="entry name" value="Terpene synthase, N-terminal domain"/>
    <property type="match status" value="1"/>
</dbReference>
<keyword evidence="6" id="KW-0456">Lyase</keyword>
<dbReference type="InterPro" id="IPR001906">
    <property type="entry name" value="Terpene_synth_N"/>
</dbReference>
<proteinExistence type="predicted"/>
<dbReference type="GO" id="GO:0016102">
    <property type="term" value="P:diterpenoid biosynthetic process"/>
    <property type="evidence" value="ECO:0007669"/>
    <property type="project" value="InterPro"/>
</dbReference>
<dbReference type="CDD" id="cd00684">
    <property type="entry name" value="Terpene_cyclase_plant_C1"/>
    <property type="match status" value="1"/>
</dbReference>
<dbReference type="Pfam" id="PF03936">
    <property type="entry name" value="Terpene_synth_C"/>
    <property type="match status" value="1"/>
</dbReference>
<dbReference type="InterPro" id="IPR005630">
    <property type="entry name" value="Terpene_synthase_metal-bd"/>
</dbReference>
<reference evidence="9" key="1">
    <citation type="journal article" date="2016" name="Nat. Genet.">
        <title>A high-quality carrot genome assembly provides new insights into carotenoid accumulation and asterid genome evolution.</title>
        <authorList>
            <person name="Iorizzo M."/>
            <person name="Ellison S."/>
            <person name="Senalik D."/>
            <person name="Zeng P."/>
            <person name="Satapoomin P."/>
            <person name="Huang J."/>
            <person name="Bowman M."/>
            <person name="Iovene M."/>
            <person name="Sanseverino W."/>
            <person name="Cavagnaro P."/>
            <person name="Yildiz M."/>
            <person name="Macko-Podgorni A."/>
            <person name="Moranska E."/>
            <person name="Grzebelus E."/>
            <person name="Grzebelus D."/>
            <person name="Ashrafi H."/>
            <person name="Zheng Z."/>
            <person name="Cheng S."/>
            <person name="Spooner D."/>
            <person name="Van Deynze A."/>
            <person name="Simon P."/>
        </authorList>
    </citation>
    <scope>NUCLEOTIDE SEQUENCE</scope>
    <source>
        <tissue evidence="9">Leaf</tissue>
    </source>
</reference>
<keyword evidence="5" id="KW-0464">Manganese</keyword>
<evidence type="ECO:0000256" key="1">
    <source>
        <dbReference type="ARBA" id="ARBA00001936"/>
    </source>
</evidence>
<evidence type="ECO:0000259" key="8">
    <source>
        <dbReference type="Pfam" id="PF03936"/>
    </source>
</evidence>
<keyword evidence="3" id="KW-0479">Metal-binding</keyword>
<reference evidence="9" key="2">
    <citation type="submission" date="2022-03" db="EMBL/GenBank/DDBJ databases">
        <title>Draft title - Genomic analysis of global carrot germplasm unveils the trajectory of domestication and the origin of high carotenoid orange carrot.</title>
        <authorList>
            <person name="Iorizzo M."/>
            <person name="Ellison S."/>
            <person name="Senalik D."/>
            <person name="Macko-Podgorni A."/>
            <person name="Grzebelus D."/>
            <person name="Bostan H."/>
            <person name="Rolling W."/>
            <person name="Curaba J."/>
            <person name="Simon P."/>
        </authorList>
    </citation>
    <scope>NUCLEOTIDE SEQUENCE</scope>
    <source>
        <tissue evidence="9">Leaf</tissue>
    </source>
</reference>
<evidence type="ECO:0000256" key="3">
    <source>
        <dbReference type="ARBA" id="ARBA00022723"/>
    </source>
</evidence>
<gene>
    <name evidence="9" type="ORF">DCAR_0418137</name>
</gene>
<feature type="domain" description="Terpene synthase metal-binding" evidence="8">
    <location>
        <begin position="293"/>
        <end position="529"/>
    </location>
</feature>
<dbReference type="SUPFAM" id="SSF48239">
    <property type="entry name" value="Terpenoid cyclases/Protein prenyltransferases"/>
    <property type="match status" value="1"/>
</dbReference>
<evidence type="ECO:0000313" key="10">
    <source>
        <dbReference type="Proteomes" id="UP000077755"/>
    </source>
</evidence>
<evidence type="ECO:0000256" key="6">
    <source>
        <dbReference type="ARBA" id="ARBA00023239"/>
    </source>
</evidence>
<dbReference type="InterPro" id="IPR036965">
    <property type="entry name" value="Terpene_synth_N_sf"/>
</dbReference>
<dbReference type="InterPro" id="IPR034741">
    <property type="entry name" value="Terpene_cyclase-like_1_C"/>
</dbReference>
<evidence type="ECO:0000259" key="7">
    <source>
        <dbReference type="Pfam" id="PF01397"/>
    </source>
</evidence>
<protein>
    <submittedName>
        <fullName evidence="9">Uncharacterized protein</fullName>
    </submittedName>
</protein>
<dbReference type="FunFam" id="1.50.10.130:FF:000001">
    <property type="entry name" value="Isoprene synthase, chloroplastic"/>
    <property type="match status" value="1"/>
</dbReference>
<comment type="cofactor">
    <cofactor evidence="2">
        <name>Mg(2+)</name>
        <dbReference type="ChEBI" id="CHEBI:18420"/>
    </cofactor>
</comment>
<evidence type="ECO:0000256" key="5">
    <source>
        <dbReference type="ARBA" id="ARBA00023211"/>
    </source>
</evidence>
<dbReference type="SFLD" id="SFLDG01019">
    <property type="entry name" value="Terpene_Cyclase_Like_1_C_Termi"/>
    <property type="match status" value="1"/>
</dbReference>
<dbReference type="SFLD" id="SFLDS00005">
    <property type="entry name" value="Isoprenoid_Synthase_Type_I"/>
    <property type="match status" value="1"/>
</dbReference>
<dbReference type="InterPro" id="IPR044814">
    <property type="entry name" value="Terpene_cyclase_plant_C1"/>
</dbReference>
<dbReference type="PANTHER" id="PTHR31225">
    <property type="entry name" value="OS04G0344100 PROTEIN-RELATED"/>
    <property type="match status" value="1"/>
</dbReference>
<dbReference type="FunFam" id="1.10.600.10:FF:000007">
    <property type="entry name" value="Isoprene synthase, chloroplastic"/>
    <property type="match status" value="1"/>
</dbReference>
<keyword evidence="4" id="KW-0460">Magnesium</keyword>
<dbReference type="Proteomes" id="UP000077755">
    <property type="component" value="Chromosome 4"/>
</dbReference>
<evidence type="ECO:0000313" key="9">
    <source>
        <dbReference type="EMBL" id="WOG98792.1"/>
    </source>
</evidence>
<dbReference type="InterPro" id="IPR008949">
    <property type="entry name" value="Isoprenoid_synthase_dom_sf"/>
</dbReference>
<evidence type="ECO:0000256" key="4">
    <source>
        <dbReference type="ARBA" id="ARBA00022842"/>
    </source>
</evidence>
<dbReference type="InterPro" id="IPR008930">
    <property type="entry name" value="Terpenoid_cyclase/PrenylTrfase"/>
</dbReference>
<dbReference type="SUPFAM" id="SSF48576">
    <property type="entry name" value="Terpenoid synthases"/>
    <property type="match status" value="1"/>
</dbReference>
<sequence>MAVQGLFSSFLLAAPPRIPPLPFARTGSKICATKPVQCIKTTDVPHQGSGSRRNANYPPSFWDYNLIKSLSSDYNEEKYVKQVDELKDDAKLLIHADTETPLAKLELLDSVQRLGLKHLLKKDIKQAVDAIYNNSVDAWLSDDLHSTALRFRILREHGYAVSPDVFLRFTNEEGNFKENLCGDVKGLLSLYEASFFGFKGEDIIDKAKAFSTTHLKNAVEREISPDMARRVNHALDMPLHWRLARVEARWYIDTYEHEHNMLPNLLKLAKLDYNIIQSVYQKEVSKLASWWVDIGLQKMTFARDRLVEHHFWCNGIVSDPEYSDFRIMTTKVISLVTIIDDMYDVYGSLDELELFTDFVERWDITQIDKLPMNIKTVLLAMFNTTNEIGYWTMQERDFNILPYLTKQWVNLCKCYLKEAKWYHSGHKPTLLEYWEVAAVSIGVQILLFCAYFLTAEKINVEALDYVDKVPSIMWCPSMIVRLTNDLGTSAAEMARGDTLKSVQCYMNDTGASEEVARKYVEEMVHETWKILNKDLLEEYPFGEVFVAANPDMARAGQTFYQYGDGHGNPQHRTKDHLSALLVEPFTL</sequence>
<comment type="cofactor">
    <cofactor evidence="1">
        <name>Mn(2+)</name>
        <dbReference type="ChEBI" id="CHEBI:29035"/>
    </cofactor>
</comment>
<name>A0AAF1AZE8_DAUCS</name>
<keyword evidence="10" id="KW-1185">Reference proteome</keyword>